<evidence type="ECO:0000313" key="1">
    <source>
        <dbReference type="EMBL" id="UJG42045.1"/>
    </source>
</evidence>
<sequence>MIHNIWIAKDTGECLYHRRFNDDINIDENLITSFLSAIEIFAQNVDSGCEQLETKRYKFIYAQTDNTVTVACIDKNDDDTYIKKEVEAIQNEFKSRFSKMLENWNGRVELFSTMDEFVDKRLSSFNSILGSFKNKKLELNEMIIKQKPKLKLSPQQEKVISLIRYKGTATLQDICKWMKLTEPDAEIAAKSLLHNNIIREVTGA</sequence>
<dbReference type="SUPFAM" id="SSF64356">
    <property type="entry name" value="SNARE-like"/>
    <property type="match status" value="1"/>
</dbReference>
<dbReference type="AlphaFoldDB" id="A0A9Y1BND5"/>
<dbReference type="Gene3D" id="3.30.450.60">
    <property type="match status" value="1"/>
</dbReference>
<dbReference type="InterPro" id="IPR011012">
    <property type="entry name" value="Longin-like_dom_sf"/>
</dbReference>
<proteinExistence type="predicted"/>
<reference evidence="1" key="1">
    <citation type="journal article" date="2022" name="Nat. Microbiol.">
        <title>Unique mobile elements and scalable gene flow at the prokaryote-eukaryote boundary revealed by circularized Asgard archaea genomes.</title>
        <authorList>
            <person name="Wu F."/>
            <person name="Speth D.R."/>
            <person name="Philosof A."/>
            <person name="Cremiere A."/>
            <person name="Narayanan A."/>
            <person name="Barco R.A."/>
            <person name="Connon S.A."/>
            <person name="Amend J.P."/>
            <person name="Antoshechkin I.A."/>
            <person name="Orphan V.J."/>
        </authorList>
    </citation>
    <scope>NUCLEOTIDE SEQUENCE</scope>
    <source>
        <strain evidence="1">PM71</strain>
    </source>
</reference>
<protein>
    <submittedName>
        <fullName evidence="1">Uncharacterized protein</fullName>
    </submittedName>
</protein>
<accession>A0A9Y1BND5</accession>
<organism evidence="1">
    <name type="scientific">Candidatus Heimdallarchaeum aukensis</name>
    <dbReference type="NCBI Taxonomy" id="2876573"/>
    <lineage>
        <taxon>Archaea</taxon>
        <taxon>Promethearchaeati</taxon>
        <taxon>Candidatus Heimdallarchaeota</taxon>
        <taxon>Candidatus Heimdallarchaeia (ex Rinke et al. 2021) (nom. nud.)</taxon>
        <taxon>Candidatus Heimdallarchaeales</taxon>
        <taxon>Candidatus Heimdallarchaeaceae</taxon>
        <taxon>Candidatus Heimdallarchaeum</taxon>
    </lineage>
</organism>
<name>A0A9Y1BND5_9ARCH</name>
<dbReference type="Proteomes" id="UP001201020">
    <property type="component" value="Chromosome"/>
</dbReference>
<dbReference type="EMBL" id="CP084166">
    <property type="protein sequence ID" value="UJG42045.1"/>
    <property type="molecule type" value="Genomic_DNA"/>
</dbReference>
<gene>
    <name evidence="1" type="ORF">K9W45_06165</name>
</gene>